<dbReference type="PRINTS" id="PR00056">
    <property type="entry name" value="HSFDOMAIN"/>
</dbReference>
<keyword evidence="4" id="KW-0238">DNA-binding</keyword>
<feature type="domain" description="HSF-type DNA-binding" evidence="10">
    <location>
        <begin position="33"/>
        <end position="57"/>
    </location>
</feature>
<dbReference type="Pfam" id="PF00447">
    <property type="entry name" value="HSF_DNA-bind"/>
    <property type="match status" value="1"/>
</dbReference>
<evidence type="ECO:0000313" key="12">
    <source>
        <dbReference type="Proteomes" id="UP000054144"/>
    </source>
</evidence>
<feature type="non-terminal residue" evidence="11">
    <location>
        <position position="191"/>
    </location>
</feature>
<evidence type="ECO:0000256" key="8">
    <source>
        <dbReference type="RuleBase" id="RU004020"/>
    </source>
</evidence>
<evidence type="ECO:0000256" key="3">
    <source>
        <dbReference type="ARBA" id="ARBA00023015"/>
    </source>
</evidence>
<dbReference type="PANTHER" id="PTHR10015">
    <property type="entry name" value="HEAT SHOCK TRANSCRIPTION FACTOR"/>
    <property type="match status" value="1"/>
</dbReference>
<keyword evidence="6" id="KW-0539">Nucleus</keyword>
<dbReference type="GO" id="GO:0003700">
    <property type="term" value="F:DNA-binding transcription factor activity"/>
    <property type="evidence" value="ECO:0007669"/>
    <property type="project" value="InterPro"/>
</dbReference>
<name>A0A0D7A906_9AGAR</name>
<dbReference type="GO" id="GO:0005634">
    <property type="term" value="C:nucleus"/>
    <property type="evidence" value="ECO:0007669"/>
    <property type="project" value="UniProtKB-SubCell"/>
</dbReference>
<evidence type="ECO:0000313" key="11">
    <source>
        <dbReference type="EMBL" id="KIY46854.1"/>
    </source>
</evidence>
<dbReference type="FunFam" id="1.10.10.10:FF:000027">
    <property type="entry name" value="Heat shock transcription factor 1"/>
    <property type="match status" value="1"/>
</dbReference>
<evidence type="ECO:0000256" key="1">
    <source>
        <dbReference type="ARBA" id="ARBA00004123"/>
    </source>
</evidence>
<dbReference type="InterPro" id="IPR000232">
    <property type="entry name" value="HSF_DNA-bd"/>
</dbReference>
<keyword evidence="3" id="KW-0805">Transcription regulation</keyword>
<evidence type="ECO:0000256" key="6">
    <source>
        <dbReference type="ARBA" id="ARBA00023242"/>
    </source>
</evidence>
<organism evidence="11 12">
    <name type="scientific">Fistulina hepatica ATCC 64428</name>
    <dbReference type="NCBI Taxonomy" id="1128425"/>
    <lineage>
        <taxon>Eukaryota</taxon>
        <taxon>Fungi</taxon>
        <taxon>Dikarya</taxon>
        <taxon>Basidiomycota</taxon>
        <taxon>Agaricomycotina</taxon>
        <taxon>Agaricomycetes</taxon>
        <taxon>Agaricomycetidae</taxon>
        <taxon>Agaricales</taxon>
        <taxon>Fistulinaceae</taxon>
        <taxon>Fistulina</taxon>
    </lineage>
</organism>
<evidence type="ECO:0000256" key="7">
    <source>
        <dbReference type="ARBA" id="ARBA00062171"/>
    </source>
</evidence>
<dbReference type="EMBL" id="KN882021">
    <property type="protein sequence ID" value="KIY46854.1"/>
    <property type="molecule type" value="Genomic_DNA"/>
</dbReference>
<dbReference type="OrthoDB" id="60033at2759"/>
<dbReference type="SMART" id="SM00415">
    <property type="entry name" value="HSF"/>
    <property type="match status" value="1"/>
</dbReference>
<reference evidence="11 12" key="1">
    <citation type="journal article" date="2015" name="Fungal Genet. Biol.">
        <title>Evolution of novel wood decay mechanisms in Agaricales revealed by the genome sequences of Fistulina hepatica and Cylindrobasidium torrendii.</title>
        <authorList>
            <person name="Floudas D."/>
            <person name="Held B.W."/>
            <person name="Riley R."/>
            <person name="Nagy L.G."/>
            <person name="Koehler G."/>
            <person name="Ransdell A.S."/>
            <person name="Younus H."/>
            <person name="Chow J."/>
            <person name="Chiniquy J."/>
            <person name="Lipzen A."/>
            <person name="Tritt A."/>
            <person name="Sun H."/>
            <person name="Haridas S."/>
            <person name="LaButti K."/>
            <person name="Ohm R.A."/>
            <person name="Kues U."/>
            <person name="Blanchette R.A."/>
            <person name="Grigoriev I.V."/>
            <person name="Minto R.E."/>
            <person name="Hibbett D.S."/>
        </authorList>
    </citation>
    <scope>NUCLEOTIDE SEQUENCE [LARGE SCALE GENOMIC DNA]</scope>
    <source>
        <strain evidence="11 12">ATCC 64428</strain>
    </source>
</reference>
<dbReference type="AlphaFoldDB" id="A0A0D7A906"/>
<gene>
    <name evidence="11" type="ORF">FISHEDRAFT_12273</name>
</gene>
<dbReference type="Gene3D" id="1.10.10.10">
    <property type="entry name" value="Winged helix-like DNA-binding domain superfamily/Winged helix DNA-binding domain"/>
    <property type="match status" value="1"/>
</dbReference>
<dbReference type="PROSITE" id="PS00434">
    <property type="entry name" value="HSF_DOMAIN"/>
    <property type="match status" value="1"/>
</dbReference>
<keyword evidence="5" id="KW-0804">Transcription</keyword>
<dbReference type="InterPro" id="IPR036390">
    <property type="entry name" value="WH_DNA-bd_sf"/>
</dbReference>
<protein>
    <recommendedName>
        <fullName evidence="10">HSF-type DNA-binding domain-containing protein</fullName>
    </recommendedName>
</protein>
<dbReference type="Proteomes" id="UP000054144">
    <property type="component" value="Unassembled WGS sequence"/>
</dbReference>
<comment type="subcellular location">
    <subcellularLocation>
        <location evidence="1">Nucleus</location>
    </subcellularLocation>
</comment>
<dbReference type="SUPFAM" id="SSF46785">
    <property type="entry name" value="Winged helix' DNA-binding domain"/>
    <property type="match status" value="1"/>
</dbReference>
<keyword evidence="12" id="KW-1185">Reference proteome</keyword>
<comment type="subunit">
    <text evidence="7">Homotrimer. Homotrimerization increases the affinity of HSF1 to DNA. Interacts with transcriptional coregulator SSA1 on chromatin.</text>
</comment>
<evidence type="ECO:0000256" key="5">
    <source>
        <dbReference type="ARBA" id="ARBA00023163"/>
    </source>
</evidence>
<evidence type="ECO:0000259" key="10">
    <source>
        <dbReference type="PROSITE" id="PS00434"/>
    </source>
</evidence>
<dbReference type="GO" id="GO:0043565">
    <property type="term" value="F:sequence-specific DNA binding"/>
    <property type="evidence" value="ECO:0007669"/>
    <property type="project" value="InterPro"/>
</dbReference>
<evidence type="ECO:0000256" key="2">
    <source>
        <dbReference type="ARBA" id="ARBA00006403"/>
    </source>
</evidence>
<dbReference type="InterPro" id="IPR036388">
    <property type="entry name" value="WH-like_DNA-bd_sf"/>
</dbReference>
<comment type="similarity">
    <text evidence="2 8">Belongs to the HSF family.</text>
</comment>
<dbReference type="PANTHER" id="PTHR10015:SF427">
    <property type="entry name" value="HEAT SHOCK FACTOR PROTEIN"/>
    <property type="match status" value="1"/>
</dbReference>
<evidence type="ECO:0000256" key="4">
    <source>
        <dbReference type="ARBA" id="ARBA00023125"/>
    </source>
</evidence>
<sequence>MVNDPKTNELIRWSDTGDSFLVPEHERFAREVLPMWFKHQNFSSFVRQLNMYGFHKVQHLQQGALKSESVGPDFWNFTHEYFIRGHPELLHLIQRKKQAPNQEDKADAEANNADGTSPTNGVVNGQVWDINAVVHGLNAIRAHQNAIITELNSLRQSNEHLWREAMEARSRAKKQQDTINRIVKFLAGVFG</sequence>
<feature type="region of interest" description="Disordered" evidence="9">
    <location>
        <begin position="97"/>
        <end position="120"/>
    </location>
</feature>
<accession>A0A0D7A906</accession>
<proteinExistence type="inferred from homology"/>
<evidence type="ECO:0000256" key="9">
    <source>
        <dbReference type="SAM" id="MobiDB-lite"/>
    </source>
</evidence>